<evidence type="ECO:0000313" key="10">
    <source>
        <dbReference type="Proteomes" id="UP000657385"/>
    </source>
</evidence>
<sequence length="393" mass="39699">MFAIGTDLFIVSGLLPALGHDLRLSVAAAGQTATAFAITYAIAAPVLASVTSRVDRRTLLIAVLLVFAAGNALSALAPNFEVLLISRAITGAGAALYAATASAVAARITSPERRGWALAIVYAGMTSAIALGVPLGSAIGSIGSWRWAFGFVALLAVATVLGVWPSIPSVPGAPGVSVGRRLAAIRIKRAPSALLTTALWILGTFTVYTYLGTELEKVTGAGSGERSWLLLLFGLGSFAGVMGGGRLADRVDPGKGLIATLTLLAVVLAGFGLVLHSLVATAAGLALWGLVHWSSFPLMQHRLLTIGGGDGDMLLALNNSAVYVGQTAAAVIGGLVVGAGEVGRLPYVGAACEVLAVLALLAGSDHSARSARWAGPVSKSTVPETTPTSSDAS</sequence>
<dbReference type="GO" id="GO:0022857">
    <property type="term" value="F:transmembrane transporter activity"/>
    <property type="evidence" value="ECO:0007669"/>
    <property type="project" value="InterPro"/>
</dbReference>
<evidence type="ECO:0000256" key="7">
    <source>
        <dbReference type="SAM" id="Phobius"/>
    </source>
</evidence>
<feature type="transmembrane region" description="Helical" evidence="7">
    <location>
        <begin position="84"/>
        <end position="104"/>
    </location>
</feature>
<feature type="transmembrane region" description="Helical" evidence="7">
    <location>
        <begin position="59"/>
        <end position="78"/>
    </location>
</feature>
<protein>
    <submittedName>
        <fullName evidence="9">MFS transporter</fullName>
    </submittedName>
</protein>
<dbReference type="Gene3D" id="1.20.1250.20">
    <property type="entry name" value="MFS general substrate transporter like domains"/>
    <property type="match status" value="2"/>
</dbReference>
<dbReference type="InterPro" id="IPR036259">
    <property type="entry name" value="MFS_trans_sf"/>
</dbReference>
<evidence type="ECO:0000256" key="2">
    <source>
        <dbReference type="ARBA" id="ARBA00022475"/>
    </source>
</evidence>
<evidence type="ECO:0000256" key="3">
    <source>
        <dbReference type="ARBA" id="ARBA00022692"/>
    </source>
</evidence>
<dbReference type="EMBL" id="JADPRT010000015">
    <property type="protein sequence ID" value="MBF9072231.1"/>
    <property type="molecule type" value="Genomic_DNA"/>
</dbReference>
<dbReference type="Proteomes" id="UP000657385">
    <property type="component" value="Unassembled WGS sequence"/>
</dbReference>
<dbReference type="RefSeq" id="WP_196197394.1">
    <property type="nucleotide sequence ID" value="NZ_JADPRT010000015.1"/>
</dbReference>
<keyword evidence="4 7" id="KW-1133">Transmembrane helix</keyword>
<keyword evidence="10" id="KW-1185">Reference proteome</keyword>
<comment type="subcellular location">
    <subcellularLocation>
        <location evidence="1">Cell membrane</location>
        <topology evidence="1">Multi-pass membrane protein</topology>
    </subcellularLocation>
</comment>
<evidence type="ECO:0000256" key="4">
    <source>
        <dbReference type="ARBA" id="ARBA00022989"/>
    </source>
</evidence>
<proteinExistence type="predicted"/>
<evidence type="ECO:0000259" key="8">
    <source>
        <dbReference type="PROSITE" id="PS50850"/>
    </source>
</evidence>
<keyword evidence="2" id="KW-1003">Cell membrane</keyword>
<feature type="domain" description="Major facilitator superfamily (MFS) profile" evidence="8">
    <location>
        <begin position="1"/>
        <end position="393"/>
    </location>
</feature>
<dbReference type="InterPro" id="IPR050189">
    <property type="entry name" value="MFS_Efflux_Transporters"/>
</dbReference>
<feature type="transmembrane region" description="Helical" evidence="7">
    <location>
        <begin position="228"/>
        <end position="245"/>
    </location>
</feature>
<keyword evidence="5 7" id="KW-0472">Membrane</keyword>
<dbReference type="InterPro" id="IPR011701">
    <property type="entry name" value="MFS"/>
</dbReference>
<evidence type="ECO:0000256" key="1">
    <source>
        <dbReference type="ARBA" id="ARBA00004651"/>
    </source>
</evidence>
<evidence type="ECO:0000256" key="5">
    <source>
        <dbReference type="ARBA" id="ARBA00023136"/>
    </source>
</evidence>
<feature type="transmembrane region" description="Helical" evidence="7">
    <location>
        <begin position="29"/>
        <end position="47"/>
    </location>
</feature>
<dbReference type="CDD" id="cd17324">
    <property type="entry name" value="MFS_NepI_like"/>
    <property type="match status" value="1"/>
</dbReference>
<accession>A0A931FHV3</accession>
<evidence type="ECO:0000313" key="9">
    <source>
        <dbReference type="EMBL" id="MBF9072231.1"/>
    </source>
</evidence>
<reference evidence="9" key="1">
    <citation type="submission" date="2020-11" db="EMBL/GenBank/DDBJ databases">
        <title>Isolation and identification of active actinomycetes.</title>
        <authorList>
            <person name="Yu B."/>
        </authorList>
    </citation>
    <scope>NUCLEOTIDE SEQUENCE</scope>
    <source>
        <strain evidence="9">NEAU-YB345</strain>
    </source>
</reference>
<dbReference type="PANTHER" id="PTHR43124">
    <property type="entry name" value="PURINE EFFLUX PUMP PBUE"/>
    <property type="match status" value="1"/>
</dbReference>
<dbReference type="PROSITE" id="PS50850">
    <property type="entry name" value="MFS"/>
    <property type="match status" value="1"/>
</dbReference>
<dbReference type="AlphaFoldDB" id="A0A931FHV3"/>
<dbReference type="GO" id="GO:0005886">
    <property type="term" value="C:plasma membrane"/>
    <property type="evidence" value="ECO:0007669"/>
    <property type="project" value="UniProtKB-SubCell"/>
</dbReference>
<keyword evidence="3 7" id="KW-0812">Transmembrane</keyword>
<feature type="region of interest" description="Disordered" evidence="6">
    <location>
        <begin position="373"/>
        <end position="393"/>
    </location>
</feature>
<feature type="transmembrane region" description="Helical" evidence="7">
    <location>
        <begin position="145"/>
        <end position="164"/>
    </location>
</feature>
<feature type="compositionally biased region" description="Polar residues" evidence="6">
    <location>
        <begin position="378"/>
        <end position="393"/>
    </location>
</feature>
<feature type="transmembrane region" description="Helical" evidence="7">
    <location>
        <begin position="190"/>
        <end position="208"/>
    </location>
</feature>
<dbReference type="SUPFAM" id="SSF103473">
    <property type="entry name" value="MFS general substrate transporter"/>
    <property type="match status" value="1"/>
</dbReference>
<comment type="caution">
    <text evidence="9">The sequence shown here is derived from an EMBL/GenBank/DDBJ whole genome shotgun (WGS) entry which is preliminary data.</text>
</comment>
<feature type="transmembrane region" description="Helical" evidence="7">
    <location>
        <begin position="116"/>
        <end position="139"/>
    </location>
</feature>
<dbReference type="PANTHER" id="PTHR43124:SF10">
    <property type="entry name" value="PURINE EFFLUX PUMP PBUE"/>
    <property type="match status" value="1"/>
</dbReference>
<organism evidence="9 10">
    <name type="scientific">Streptacidiphilus fuscans</name>
    <dbReference type="NCBI Taxonomy" id="2789292"/>
    <lineage>
        <taxon>Bacteria</taxon>
        <taxon>Bacillati</taxon>
        <taxon>Actinomycetota</taxon>
        <taxon>Actinomycetes</taxon>
        <taxon>Kitasatosporales</taxon>
        <taxon>Streptomycetaceae</taxon>
        <taxon>Streptacidiphilus</taxon>
    </lineage>
</organism>
<evidence type="ECO:0000256" key="6">
    <source>
        <dbReference type="SAM" id="MobiDB-lite"/>
    </source>
</evidence>
<feature type="transmembrane region" description="Helical" evidence="7">
    <location>
        <begin position="257"/>
        <end position="275"/>
    </location>
</feature>
<gene>
    <name evidence="9" type="ORF">I2501_29815</name>
</gene>
<dbReference type="Pfam" id="PF07690">
    <property type="entry name" value="MFS_1"/>
    <property type="match status" value="1"/>
</dbReference>
<name>A0A931FHV3_9ACTN</name>
<dbReference type="InterPro" id="IPR020846">
    <property type="entry name" value="MFS_dom"/>
</dbReference>